<evidence type="ECO:0000313" key="2">
    <source>
        <dbReference type="EMBL" id="GGB18888.1"/>
    </source>
</evidence>
<reference evidence="2" key="1">
    <citation type="journal article" date="2014" name="Int. J. Syst. Evol. Microbiol.">
        <title>Complete genome sequence of Corynebacterium casei LMG S-19264T (=DSM 44701T), isolated from a smear-ripened cheese.</title>
        <authorList>
            <consortium name="US DOE Joint Genome Institute (JGI-PGF)"/>
            <person name="Walter F."/>
            <person name="Albersmeier A."/>
            <person name="Kalinowski J."/>
            <person name="Ruckert C."/>
        </authorList>
    </citation>
    <scope>NUCLEOTIDE SEQUENCE</scope>
    <source>
        <strain evidence="2">CGMCC 1.15330</strain>
    </source>
</reference>
<dbReference type="AlphaFoldDB" id="A0A916SXQ0"/>
<evidence type="ECO:0008006" key="4">
    <source>
        <dbReference type="Google" id="ProtNLM"/>
    </source>
</evidence>
<dbReference type="SUPFAM" id="SSF48452">
    <property type="entry name" value="TPR-like"/>
    <property type="match status" value="1"/>
</dbReference>
<name>A0A916SXQ0_9SPHN</name>
<dbReference type="EMBL" id="BMIH01000001">
    <property type="protein sequence ID" value="GGB18888.1"/>
    <property type="molecule type" value="Genomic_DNA"/>
</dbReference>
<dbReference type="Proteomes" id="UP000623067">
    <property type="component" value="Unassembled WGS sequence"/>
</dbReference>
<gene>
    <name evidence="2" type="ORF">GCM10011380_05560</name>
</gene>
<comment type="caution">
    <text evidence="2">The sequence shown here is derived from an EMBL/GenBank/DDBJ whole genome shotgun (WGS) entry which is preliminary data.</text>
</comment>
<evidence type="ECO:0000256" key="1">
    <source>
        <dbReference type="SAM" id="SignalP"/>
    </source>
</evidence>
<dbReference type="InterPro" id="IPR011990">
    <property type="entry name" value="TPR-like_helical_dom_sf"/>
</dbReference>
<sequence length="313" mass="33929">MAREGRAMRRAAMAWVVAGALVAAPASAETVRVAGVYAANAREASLLPTIGVDLLGGPAGEALGEAIERKLARLGGDGVRHARLVAPTLRPDGLLSGQAGFSASDYPYVETRDRCVEKDAKGKCTRRERYRVRCIRRTVDFHADLRMVRWRDGRTVYAAPKTRNDSDWWCEDSGFPTSVDTSVQMMVESVAQEVRMDLAPHAEDYTIRVKEDRNGLSPDDADRFRAAVRLTKRDQAAACAAFAALGQSAPDHGPTLFNRALCAEAAGRYAEANDLYTRARVFGPQYGGDISRGLARVASLAAGAEDERQMAAL</sequence>
<keyword evidence="1" id="KW-0732">Signal</keyword>
<dbReference type="RefSeq" id="WP_229664322.1">
    <property type="nucleotide sequence ID" value="NZ_BMIH01000001.1"/>
</dbReference>
<dbReference type="Gene3D" id="1.25.40.10">
    <property type="entry name" value="Tetratricopeptide repeat domain"/>
    <property type="match status" value="1"/>
</dbReference>
<accession>A0A916SXQ0</accession>
<evidence type="ECO:0000313" key="3">
    <source>
        <dbReference type="Proteomes" id="UP000623067"/>
    </source>
</evidence>
<proteinExistence type="predicted"/>
<feature type="signal peptide" evidence="1">
    <location>
        <begin position="1"/>
        <end position="28"/>
    </location>
</feature>
<feature type="chain" id="PRO_5037939049" description="Tetratricopeptide repeat protein" evidence="1">
    <location>
        <begin position="29"/>
        <end position="313"/>
    </location>
</feature>
<organism evidence="2 3">
    <name type="scientific">Sphingomonas metalli</name>
    <dbReference type="NCBI Taxonomy" id="1779358"/>
    <lineage>
        <taxon>Bacteria</taxon>
        <taxon>Pseudomonadati</taxon>
        <taxon>Pseudomonadota</taxon>
        <taxon>Alphaproteobacteria</taxon>
        <taxon>Sphingomonadales</taxon>
        <taxon>Sphingomonadaceae</taxon>
        <taxon>Sphingomonas</taxon>
    </lineage>
</organism>
<reference evidence="2" key="2">
    <citation type="submission" date="2020-09" db="EMBL/GenBank/DDBJ databases">
        <authorList>
            <person name="Sun Q."/>
            <person name="Zhou Y."/>
        </authorList>
    </citation>
    <scope>NUCLEOTIDE SEQUENCE</scope>
    <source>
        <strain evidence="2">CGMCC 1.15330</strain>
    </source>
</reference>
<keyword evidence="3" id="KW-1185">Reference proteome</keyword>
<protein>
    <recommendedName>
        <fullName evidence="4">Tetratricopeptide repeat protein</fullName>
    </recommendedName>
</protein>